<dbReference type="EMBL" id="FOVH01000024">
    <property type="protein sequence ID" value="SFQ20437.1"/>
    <property type="molecule type" value="Genomic_DNA"/>
</dbReference>
<dbReference type="STRING" id="1993.SAMN04489713_12421"/>
<keyword evidence="2" id="KW-1185">Reference proteome</keyword>
<proteinExistence type="predicted"/>
<accession>A0A1I5WLH8</accession>
<name>A0A1I5WLH8_9ACTN</name>
<protein>
    <submittedName>
        <fullName evidence="1">Uncharacterized protein</fullName>
    </submittedName>
</protein>
<dbReference type="OrthoDB" id="3483734at2"/>
<reference evidence="1 2" key="1">
    <citation type="submission" date="2016-10" db="EMBL/GenBank/DDBJ databases">
        <authorList>
            <person name="de Groot N.N."/>
        </authorList>
    </citation>
    <scope>NUCLEOTIDE SEQUENCE [LARGE SCALE GENOMIC DNA]</scope>
    <source>
        <strain evidence="1 2">DSM 43067</strain>
    </source>
</reference>
<dbReference type="InterPro" id="IPR045428">
    <property type="entry name" value="EACC1"/>
</dbReference>
<sequence length="126" mass="13642">MTRTVLVEIHERGADPVRLDQLSRHLLKDLRRVGVQAERRAVRAPAGAKSGSAVAIATLLVGLGGTPAMKAFVNGIFGWLGPRRGNIKISCGDRSVELSAATPGERRELLEWLLTCDEETRDGRGD</sequence>
<dbReference type="Proteomes" id="UP000183413">
    <property type="component" value="Unassembled WGS sequence"/>
</dbReference>
<dbReference type="GeneID" id="99652605"/>
<dbReference type="InParanoid" id="A0A1I5WLH8"/>
<dbReference type="RefSeq" id="WP_075024480.1">
    <property type="nucleotide sequence ID" value="NZ_CP083237.1"/>
</dbReference>
<evidence type="ECO:0000313" key="2">
    <source>
        <dbReference type="Proteomes" id="UP000183413"/>
    </source>
</evidence>
<organism evidence="1 2">
    <name type="scientific">Actinomadura madurae</name>
    <dbReference type="NCBI Taxonomy" id="1993"/>
    <lineage>
        <taxon>Bacteria</taxon>
        <taxon>Bacillati</taxon>
        <taxon>Actinomycetota</taxon>
        <taxon>Actinomycetes</taxon>
        <taxon>Streptosporangiales</taxon>
        <taxon>Thermomonosporaceae</taxon>
        <taxon>Actinomadura</taxon>
    </lineage>
</organism>
<evidence type="ECO:0000313" key="1">
    <source>
        <dbReference type="EMBL" id="SFQ20437.1"/>
    </source>
</evidence>
<dbReference type="AlphaFoldDB" id="A0A1I5WLH8"/>
<gene>
    <name evidence="1" type="ORF">SAMN04489713_12421</name>
</gene>
<dbReference type="Pfam" id="PF19953">
    <property type="entry name" value="EACC1"/>
    <property type="match status" value="1"/>
</dbReference>